<protein>
    <recommendedName>
        <fullName evidence="1">F-box associated beta-propeller type 3 domain-containing protein</fullName>
    </recommendedName>
</protein>
<dbReference type="PANTHER" id="PTHR31672">
    <property type="entry name" value="BNACNNG10540D PROTEIN"/>
    <property type="match status" value="1"/>
</dbReference>
<accession>A0A444YHV7</accession>
<dbReference type="Proteomes" id="UP000289738">
    <property type="component" value="Chromosome B06"/>
</dbReference>
<dbReference type="Pfam" id="PF08268">
    <property type="entry name" value="FBA_3"/>
    <property type="match status" value="1"/>
</dbReference>
<dbReference type="NCBIfam" id="TIGR01640">
    <property type="entry name" value="F_box_assoc_1"/>
    <property type="match status" value="1"/>
</dbReference>
<organism evidence="2 3">
    <name type="scientific">Arachis hypogaea</name>
    <name type="common">Peanut</name>
    <dbReference type="NCBI Taxonomy" id="3818"/>
    <lineage>
        <taxon>Eukaryota</taxon>
        <taxon>Viridiplantae</taxon>
        <taxon>Streptophyta</taxon>
        <taxon>Embryophyta</taxon>
        <taxon>Tracheophyta</taxon>
        <taxon>Spermatophyta</taxon>
        <taxon>Magnoliopsida</taxon>
        <taxon>eudicotyledons</taxon>
        <taxon>Gunneridae</taxon>
        <taxon>Pentapetalae</taxon>
        <taxon>rosids</taxon>
        <taxon>fabids</taxon>
        <taxon>Fabales</taxon>
        <taxon>Fabaceae</taxon>
        <taxon>Papilionoideae</taxon>
        <taxon>50 kb inversion clade</taxon>
        <taxon>dalbergioids sensu lato</taxon>
        <taxon>Dalbergieae</taxon>
        <taxon>Pterocarpus clade</taxon>
        <taxon>Arachis</taxon>
    </lineage>
</organism>
<gene>
    <name evidence="2" type="ORF">Ahy_B06g080403</name>
</gene>
<dbReference type="SUPFAM" id="SSF81383">
    <property type="entry name" value="F-box domain"/>
    <property type="match status" value="1"/>
</dbReference>
<reference evidence="2 3" key="1">
    <citation type="submission" date="2019-01" db="EMBL/GenBank/DDBJ databases">
        <title>Sequencing of cultivated peanut Arachis hypogaea provides insights into genome evolution and oil improvement.</title>
        <authorList>
            <person name="Chen X."/>
        </authorList>
    </citation>
    <scope>NUCLEOTIDE SEQUENCE [LARGE SCALE GENOMIC DNA]</scope>
    <source>
        <strain evidence="3">cv. Fuhuasheng</strain>
        <tissue evidence="2">Leaves</tissue>
    </source>
</reference>
<proteinExistence type="predicted"/>
<feature type="domain" description="F-box associated beta-propeller type 3" evidence="1">
    <location>
        <begin position="89"/>
        <end position="286"/>
    </location>
</feature>
<sequence length="363" mass="43109">MDKMIKFLFQFFFARRMRCVCKHWNTLISNPNFAKLLLTYTLPVVMIRRIHSRFFHLVECHRIEWHERRNNPFDVFEVLKPNSNGSIKLDPKFEIPLLGTKVYANVHVLICNGLFYLSWSKDRDISLICNPITGEFIRLPEHPPILKHCECEISWGFGFHPKTNQYKVMRMHIFKRGHPMVVEMLRVGISTTWINIEVDYPKNLIYMSRYAIYLNGALHWIGGDVDDKSIWAFNFDTERFQSFSLPDQGLKISIFEFRGFLYLIYFNEPVTMWMMERYGVGESWTPILVNSYRNTNSSITTYHDVFVFRDRENKAITIFCTHRNDNIEIFGFVPTLIPLKNIIIGDNVEVQNIYSRNNSKLRF</sequence>
<dbReference type="STRING" id="3818.A0A444YHV7"/>
<dbReference type="InterPro" id="IPR036047">
    <property type="entry name" value="F-box-like_dom_sf"/>
</dbReference>
<evidence type="ECO:0000313" key="3">
    <source>
        <dbReference type="Proteomes" id="UP000289738"/>
    </source>
</evidence>
<dbReference type="InterPro" id="IPR050796">
    <property type="entry name" value="SCF_F-box_component"/>
</dbReference>
<keyword evidence="3" id="KW-1185">Reference proteome</keyword>
<dbReference type="InterPro" id="IPR013187">
    <property type="entry name" value="F-box-assoc_dom_typ3"/>
</dbReference>
<dbReference type="PANTHER" id="PTHR31672:SF13">
    <property type="entry name" value="F-BOX PROTEIN CPR30-LIKE"/>
    <property type="match status" value="1"/>
</dbReference>
<dbReference type="EMBL" id="SDMP01000016">
    <property type="protein sequence ID" value="RYR01525.1"/>
    <property type="molecule type" value="Genomic_DNA"/>
</dbReference>
<name>A0A444YHV7_ARAHY</name>
<evidence type="ECO:0000259" key="1">
    <source>
        <dbReference type="Pfam" id="PF08268"/>
    </source>
</evidence>
<comment type="caution">
    <text evidence="2">The sequence shown here is derived from an EMBL/GenBank/DDBJ whole genome shotgun (WGS) entry which is preliminary data.</text>
</comment>
<dbReference type="AlphaFoldDB" id="A0A444YHV7"/>
<dbReference type="InterPro" id="IPR017451">
    <property type="entry name" value="F-box-assoc_interact_dom"/>
</dbReference>
<evidence type="ECO:0000313" key="2">
    <source>
        <dbReference type="EMBL" id="RYR01525.1"/>
    </source>
</evidence>